<dbReference type="EMBL" id="JBAMMX010000027">
    <property type="protein sequence ID" value="KAK6913347.1"/>
    <property type="molecule type" value="Genomic_DNA"/>
</dbReference>
<dbReference type="InterPro" id="IPR032710">
    <property type="entry name" value="NTF2-like_dom_sf"/>
</dbReference>
<dbReference type="InterPro" id="IPR018222">
    <property type="entry name" value="Nuclear_transport_factor_2_euk"/>
</dbReference>
<dbReference type="PANTHER" id="PTHR10693">
    <property type="entry name" value="RAS GTPASE-ACTIVATING PROTEIN-BINDING PROTEIN"/>
    <property type="match status" value="1"/>
</dbReference>
<dbReference type="InterPro" id="IPR035979">
    <property type="entry name" value="RBD_domain_sf"/>
</dbReference>
<feature type="domain" description="RRM" evidence="4">
    <location>
        <begin position="302"/>
        <end position="384"/>
    </location>
</feature>
<keyword evidence="7" id="KW-1185">Reference proteome</keyword>
<evidence type="ECO:0000259" key="4">
    <source>
        <dbReference type="PROSITE" id="PS50102"/>
    </source>
</evidence>
<evidence type="ECO:0000256" key="1">
    <source>
        <dbReference type="ARBA" id="ARBA00022884"/>
    </source>
</evidence>
<gene>
    <name evidence="6" type="ORF">RJ641_022948</name>
</gene>
<dbReference type="CDD" id="cd00590">
    <property type="entry name" value="RRM_SF"/>
    <property type="match status" value="1"/>
</dbReference>
<dbReference type="PANTHER" id="PTHR10693:SF52">
    <property type="entry name" value="RAS GTPASE-ACTIVATING BINDING-LIKE PROTEIN"/>
    <property type="match status" value="1"/>
</dbReference>
<evidence type="ECO:0000259" key="5">
    <source>
        <dbReference type="PROSITE" id="PS50177"/>
    </source>
</evidence>
<proteinExistence type="predicted"/>
<dbReference type="SUPFAM" id="SSF54427">
    <property type="entry name" value="NTF2-like"/>
    <property type="match status" value="1"/>
</dbReference>
<dbReference type="GO" id="GO:0003729">
    <property type="term" value="F:mRNA binding"/>
    <property type="evidence" value="ECO:0007669"/>
    <property type="project" value="TreeGrafter"/>
</dbReference>
<dbReference type="AlphaFoldDB" id="A0AAN8UNT3"/>
<protein>
    <submittedName>
        <fullName evidence="6">RNA recognition motif domain</fullName>
    </submittedName>
</protein>
<evidence type="ECO:0000256" key="3">
    <source>
        <dbReference type="SAM" id="MobiDB-lite"/>
    </source>
</evidence>
<dbReference type="CDD" id="cd00780">
    <property type="entry name" value="NTF2"/>
    <property type="match status" value="1"/>
</dbReference>
<feature type="compositionally biased region" description="Polar residues" evidence="3">
    <location>
        <begin position="212"/>
        <end position="229"/>
    </location>
</feature>
<evidence type="ECO:0000313" key="7">
    <source>
        <dbReference type="Proteomes" id="UP001370490"/>
    </source>
</evidence>
<dbReference type="Gene3D" id="3.10.450.50">
    <property type="match status" value="1"/>
</dbReference>
<keyword evidence="1 2" id="KW-0694">RNA-binding</keyword>
<feature type="non-terminal residue" evidence="6">
    <location>
        <position position="438"/>
    </location>
</feature>
<name>A0AAN8UNT3_9MAGN</name>
<organism evidence="6 7">
    <name type="scientific">Dillenia turbinata</name>
    <dbReference type="NCBI Taxonomy" id="194707"/>
    <lineage>
        <taxon>Eukaryota</taxon>
        <taxon>Viridiplantae</taxon>
        <taxon>Streptophyta</taxon>
        <taxon>Embryophyta</taxon>
        <taxon>Tracheophyta</taxon>
        <taxon>Spermatophyta</taxon>
        <taxon>Magnoliopsida</taxon>
        <taxon>eudicotyledons</taxon>
        <taxon>Gunneridae</taxon>
        <taxon>Pentapetalae</taxon>
        <taxon>Dilleniales</taxon>
        <taxon>Dilleniaceae</taxon>
        <taxon>Dillenia</taxon>
    </lineage>
</organism>
<dbReference type="GO" id="GO:0005829">
    <property type="term" value="C:cytosol"/>
    <property type="evidence" value="ECO:0007669"/>
    <property type="project" value="TreeGrafter"/>
</dbReference>
<dbReference type="InterPro" id="IPR012677">
    <property type="entry name" value="Nucleotide-bd_a/b_plait_sf"/>
</dbReference>
<dbReference type="InterPro" id="IPR000504">
    <property type="entry name" value="RRM_dom"/>
</dbReference>
<dbReference type="Gene3D" id="3.30.70.330">
    <property type="match status" value="1"/>
</dbReference>
<feature type="region of interest" description="Disordered" evidence="3">
    <location>
        <begin position="209"/>
        <end position="233"/>
    </location>
</feature>
<dbReference type="FunFam" id="3.10.450.50:FF:000003">
    <property type="entry name" value="Nuclear transport factor 2 family protein"/>
    <property type="match status" value="1"/>
</dbReference>
<dbReference type="GO" id="GO:1990904">
    <property type="term" value="C:ribonucleoprotein complex"/>
    <property type="evidence" value="ECO:0007669"/>
    <property type="project" value="TreeGrafter"/>
</dbReference>
<evidence type="ECO:0000256" key="2">
    <source>
        <dbReference type="PROSITE-ProRule" id="PRU00176"/>
    </source>
</evidence>
<reference evidence="6 7" key="1">
    <citation type="submission" date="2023-12" db="EMBL/GenBank/DDBJ databases">
        <title>A high-quality genome assembly for Dillenia turbinata (Dilleniales).</title>
        <authorList>
            <person name="Chanderbali A."/>
        </authorList>
    </citation>
    <scope>NUCLEOTIDE SEQUENCE [LARGE SCALE GENOMIC DNA]</scope>
    <source>
        <strain evidence="6">LSX21</strain>
        <tissue evidence="6">Leaf</tissue>
    </source>
</reference>
<dbReference type="SUPFAM" id="SSF54928">
    <property type="entry name" value="RNA-binding domain, RBD"/>
    <property type="match status" value="1"/>
</dbReference>
<dbReference type="SMART" id="SM00360">
    <property type="entry name" value="RRM"/>
    <property type="match status" value="1"/>
</dbReference>
<dbReference type="Pfam" id="PF02136">
    <property type="entry name" value="NTF2"/>
    <property type="match status" value="1"/>
</dbReference>
<sequence>MATETEDSTSLSVQMVGNAFVNQYYRVLHQSPELVYKFYQDSSVLSRPDSVGQMTTVTTMKGIKDKILSMGYKNYKAEIKTADAQDSHEKGVFVLITGSLTGKDKLRRKFRQSFFLAPQEKGYFVLNDVFSYVEDSKSLDASNVPVDKTEDSSVVPIEHTSEPANVPDSPENQATSLEDKNFTVAEQSSVPVGNKVLLVNEKEIVVEAHPPSNGNNVSAIGEPSSSTAQHEGPKKSYASILMESSGGPTRVYVPTNTAKATSANVHKLSVMSASTAQATEASTTGGISVPDGSNTKEEAEGYSIYIRNLPLNLTPAQLEVEFKKYGPIKQGGIQVRSNKQSGSCFGFVEFQSLSSRNSAIKSAQGEGGFRLAGGSEVTIIEARATLLAVGVLVEMSMETEETSPGEVGVQVGAVEKVTNKEVEKVLIKVDQIRQPDRH</sequence>
<dbReference type="InterPro" id="IPR002075">
    <property type="entry name" value="NTF2_dom"/>
</dbReference>
<dbReference type="InterPro" id="IPR039539">
    <property type="entry name" value="Ras_GTPase_bind_prot"/>
</dbReference>
<dbReference type="Proteomes" id="UP001370490">
    <property type="component" value="Unassembled WGS sequence"/>
</dbReference>
<comment type="caution">
    <text evidence="6">The sequence shown here is derived from an EMBL/GenBank/DDBJ whole genome shotgun (WGS) entry which is preliminary data.</text>
</comment>
<feature type="domain" description="NTF2" evidence="5">
    <location>
        <begin position="16"/>
        <end position="132"/>
    </location>
</feature>
<dbReference type="PROSITE" id="PS50102">
    <property type="entry name" value="RRM"/>
    <property type="match status" value="1"/>
</dbReference>
<dbReference type="PROSITE" id="PS50177">
    <property type="entry name" value="NTF2_DOMAIN"/>
    <property type="match status" value="1"/>
</dbReference>
<evidence type="ECO:0000313" key="6">
    <source>
        <dbReference type="EMBL" id="KAK6913347.1"/>
    </source>
</evidence>
<accession>A0AAN8UNT3</accession>
<dbReference type="Pfam" id="PF00076">
    <property type="entry name" value="RRM_1"/>
    <property type="match status" value="1"/>
</dbReference>